<dbReference type="InterPro" id="IPR024399">
    <property type="entry name" value="DUF2628"/>
</dbReference>
<sequence>MAQFVVLEPAGAARMESAEQAVFVRDGFSVLALILPVVWLLGHRLWFEAIAVLGVTILLGFAGSLLGIADTVPLLSLLVSLFVALEGSHWKIARLRRKGYRERAAIEANNLDEAEIRYFSALDAGAKTLEQKPAPEWSCPMAQPSHIPPAHNPTGSTIGFVGYRGEN</sequence>
<keyword evidence="1" id="KW-1133">Transmembrane helix</keyword>
<reference evidence="2 3" key="1">
    <citation type="submission" date="2018-05" db="EMBL/GenBank/DDBJ databases">
        <title>Comparative genomic sequence analysis between strain HN4 and CCM 8460T (Falsochrobactrum ovis) will provide more evidence to prove that HN4 is a new species of Falsochrobactrum.</title>
        <authorList>
            <person name="Lyu W."/>
            <person name="Sun L."/>
            <person name="Yao L."/>
        </authorList>
    </citation>
    <scope>NUCLEOTIDE SEQUENCE [LARGE SCALE GENOMIC DNA]</scope>
    <source>
        <strain evidence="2 3">HN4</strain>
    </source>
</reference>
<comment type="caution">
    <text evidence="2">The sequence shown here is derived from an EMBL/GenBank/DDBJ whole genome shotgun (WGS) entry which is preliminary data.</text>
</comment>
<evidence type="ECO:0000256" key="1">
    <source>
        <dbReference type="SAM" id="Phobius"/>
    </source>
</evidence>
<protein>
    <submittedName>
        <fullName evidence="2">DUF2628 domain-containing protein</fullName>
    </submittedName>
</protein>
<accession>A0A316JDG5</accession>
<dbReference type="Pfam" id="PF10947">
    <property type="entry name" value="DUF2628"/>
    <property type="match status" value="1"/>
</dbReference>
<name>A0A316JDG5_9HYPH</name>
<evidence type="ECO:0000313" key="2">
    <source>
        <dbReference type="EMBL" id="PWL19544.1"/>
    </source>
</evidence>
<dbReference type="RefSeq" id="WP_109704934.1">
    <property type="nucleotide sequence ID" value="NZ_QGDB01000001.1"/>
</dbReference>
<keyword evidence="1" id="KW-0812">Transmembrane</keyword>
<organism evidence="2 3">
    <name type="scientific">Falsochrobactrum shanghaiense</name>
    <dbReference type="NCBI Taxonomy" id="2201899"/>
    <lineage>
        <taxon>Bacteria</taxon>
        <taxon>Pseudomonadati</taxon>
        <taxon>Pseudomonadota</taxon>
        <taxon>Alphaproteobacteria</taxon>
        <taxon>Hyphomicrobiales</taxon>
        <taxon>Brucellaceae</taxon>
        <taxon>Falsochrobactrum</taxon>
    </lineage>
</organism>
<dbReference type="Proteomes" id="UP000245865">
    <property type="component" value="Unassembled WGS sequence"/>
</dbReference>
<feature type="transmembrane region" description="Helical" evidence="1">
    <location>
        <begin position="49"/>
        <end position="68"/>
    </location>
</feature>
<keyword evidence="3" id="KW-1185">Reference proteome</keyword>
<dbReference type="OrthoDB" id="7285394at2"/>
<proteinExistence type="predicted"/>
<keyword evidence="1" id="KW-0472">Membrane</keyword>
<evidence type="ECO:0000313" key="3">
    <source>
        <dbReference type="Proteomes" id="UP000245865"/>
    </source>
</evidence>
<gene>
    <name evidence="2" type="ORF">DKP76_03105</name>
</gene>
<dbReference type="EMBL" id="QGDB01000001">
    <property type="protein sequence ID" value="PWL19544.1"/>
    <property type="molecule type" value="Genomic_DNA"/>
</dbReference>
<feature type="transmembrane region" description="Helical" evidence="1">
    <location>
        <begin position="22"/>
        <end position="42"/>
    </location>
</feature>
<dbReference type="AlphaFoldDB" id="A0A316JDG5"/>